<evidence type="ECO:0000256" key="2">
    <source>
        <dbReference type="ARBA" id="ARBA00023125"/>
    </source>
</evidence>
<dbReference type="InterPro" id="IPR016032">
    <property type="entry name" value="Sig_transdc_resp-reg_C-effctor"/>
</dbReference>
<proteinExistence type="predicted"/>
<geneLocation type="plasmid" evidence="5 6">
    <name>IRBL74_p</name>
</geneLocation>
<evidence type="ECO:0000256" key="1">
    <source>
        <dbReference type="ARBA" id="ARBA00023015"/>
    </source>
</evidence>
<dbReference type="PANTHER" id="PTHR44688:SF16">
    <property type="entry name" value="DNA-BINDING TRANSCRIPTIONAL ACTIVATOR DEVR_DOSR"/>
    <property type="match status" value="1"/>
</dbReference>
<feature type="domain" description="HTH luxR-type" evidence="4">
    <location>
        <begin position="3"/>
        <end position="68"/>
    </location>
</feature>
<gene>
    <name evidence="5" type="ORF">BN877_p0192</name>
</gene>
<organism evidence="5 6">
    <name type="scientific">Agrobacterium pusense</name>
    <dbReference type="NCBI Taxonomy" id="648995"/>
    <lineage>
        <taxon>Bacteria</taxon>
        <taxon>Pseudomonadati</taxon>
        <taxon>Pseudomonadota</taxon>
        <taxon>Alphaproteobacteria</taxon>
        <taxon>Hyphomicrobiales</taxon>
        <taxon>Rhizobiaceae</taxon>
        <taxon>Rhizobium/Agrobacterium group</taxon>
        <taxon>Agrobacterium</taxon>
    </lineage>
</organism>
<dbReference type="GO" id="GO:0006355">
    <property type="term" value="P:regulation of DNA-templated transcription"/>
    <property type="evidence" value="ECO:0007669"/>
    <property type="project" value="InterPro"/>
</dbReference>
<protein>
    <submittedName>
        <fullName evidence="5">Transcriptional regulator, LuxR family</fullName>
    </submittedName>
</protein>
<dbReference type="SUPFAM" id="SSF46894">
    <property type="entry name" value="C-terminal effector domain of the bipartite response regulators"/>
    <property type="match status" value="1"/>
</dbReference>
<evidence type="ECO:0000259" key="4">
    <source>
        <dbReference type="PROSITE" id="PS50043"/>
    </source>
</evidence>
<dbReference type="GO" id="GO:0003677">
    <property type="term" value="F:DNA binding"/>
    <property type="evidence" value="ECO:0007669"/>
    <property type="project" value="UniProtKB-KW"/>
</dbReference>
<dbReference type="Pfam" id="PF00196">
    <property type="entry name" value="GerE"/>
    <property type="match status" value="1"/>
</dbReference>
<keyword evidence="3" id="KW-0804">Transcription</keyword>
<dbReference type="SMART" id="SM00421">
    <property type="entry name" value="HTH_LUXR"/>
    <property type="match status" value="1"/>
</dbReference>
<evidence type="ECO:0000313" key="6">
    <source>
        <dbReference type="Proteomes" id="UP000016944"/>
    </source>
</evidence>
<dbReference type="Gene3D" id="1.10.10.10">
    <property type="entry name" value="Winged helix-like DNA-binding domain superfamily/Winged helix DNA-binding domain"/>
    <property type="match status" value="1"/>
</dbReference>
<dbReference type="PROSITE" id="PS50043">
    <property type="entry name" value="HTH_LUXR_2"/>
    <property type="match status" value="1"/>
</dbReference>
<dbReference type="InterPro" id="IPR036388">
    <property type="entry name" value="WH-like_DNA-bd_sf"/>
</dbReference>
<dbReference type="RefSeq" id="WP_022557226.1">
    <property type="nucleotide sequence ID" value="NC_022536.1"/>
</dbReference>
<dbReference type="PANTHER" id="PTHR44688">
    <property type="entry name" value="DNA-BINDING TRANSCRIPTIONAL ACTIVATOR DEVR_DOSR"/>
    <property type="match status" value="1"/>
</dbReference>
<keyword evidence="5" id="KW-0614">Plasmid</keyword>
<dbReference type="AlphaFoldDB" id="U4Q3U8"/>
<dbReference type="PATRIC" id="fig|424182.3.peg.4938"/>
<dbReference type="InterPro" id="IPR000792">
    <property type="entry name" value="Tscrpt_reg_LuxR_C"/>
</dbReference>
<dbReference type="PRINTS" id="PR00038">
    <property type="entry name" value="HTHLUXR"/>
</dbReference>
<dbReference type="KEGG" id="rir:BN877_p0192"/>
<dbReference type="Proteomes" id="UP000016944">
    <property type="component" value="Plasmid IRBL74_p"/>
</dbReference>
<evidence type="ECO:0000256" key="3">
    <source>
        <dbReference type="ARBA" id="ARBA00023163"/>
    </source>
</evidence>
<sequence length="72" mass="8088">MQEIGKETRLTRREKEVLLWAAKGKTAWETAVILNISRTTVLSHLKNARIKLDTTNVAQTIAEAISRSEIPS</sequence>
<keyword evidence="1" id="KW-0805">Transcription regulation</keyword>
<dbReference type="HOGENOM" id="CLU_000445_103_2_5"/>
<accession>U4Q3U8</accession>
<keyword evidence="2" id="KW-0238">DNA-binding</keyword>
<dbReference type="CDD" id="cd06170">
    <property type="entry name" value="LuxR_C_like"/>
    <property type="match status" value="1"/>
</dbReference>
<evidence type="ECO:0000313" key="5">
    <source>
        <dbReference type="EMBL" id="CDI11921.1"/>
    </source>
</evidence>
<name>U4Q3U8_9HYPH</name>
<reference evidence="5 6" key="1">
    <citation type="journal article" date="2013" name="Genome Announc.">
        <title>Complete Genome Sequence of the Sesbania Symbiont and Rice Growth-Promoting Endophyte Rhizobium sp. Strain IRBG74.</title>
        <authorList>
            <person name="Crook M.B."/>
            <person name="Mitra S."/>
            <person name="Ane J.M."/>
            <person name="Sadowsky M.J."/>
            <person name="Gyaneshwar P."/>
        </authorList>
    </citation>
    <scope>NUCLEOTIDE SEQUENCE [LARGE SCALE GENOMIC DNA]</scope>
    <source>
        <strain evidence="5 6">IRBG74</strain>
        <plasmid evidence="6">IRBL74_p</plasmid>
    </source>
</reference>
<dbReference type="EMBL" id="HG518324">
    <property type="protein sequence ID" value="CDI11921.1"/>
    <property type="molecule type" value="Genomic_DNA"/>
</dbReference>